<dbReference type="OrthoDB" id="391137at2759"/>
<dbReference type="InterPro" id="IPR039431">
    <property type="entry name" value="Vta1/CALS_N"/>
</dbReference>
<feature type="compositionally biased region" description="Polar residues" evidence="9">
    <location>
        <begin position="330"/>
        <end position="339"/>
    </location>
</feature>
<organism evidence="12 13">
    <name type="scientific">Exidia glandulosa HHB12029</name>
    <dbReference type="NCBI Taxonomy" id="1314781"/>
    <lineage>
        <taxon>Eukaryota</taxon>
        <taxon>Fungi</taxon>
        <taxon>Dikarya</taxon>
        <taxon>Basidiomycota</taxon>
        <taxon>Agaricomycotina</taxon>
        <taxon>Agaricomycetes</taxon>
        <taxon>Auriculariales</taxon>
        <taxon>Exidiaceae</taxon>
        <taxon>Exidia</taxon>
    </lineage>
</organism>
<proteinExistence type="inferred from homology"/>
<dbReference type="InParanoid" id="A0A165PR58"/>
<dbReference type="PANTHER" id="PTHR46009">
    <property type="entry name" value="VACUOLAR PROTEIN SORTING-ASSOCIATED PROTEIN VTA1 HOMOLOG"/>
    <property type="match status" value="1"/>
</dbReference>
<dbReference type="Pfam" id="PF04652">
    <property type="entry name" value="Vta1"/>
    <property type="match status" value="1"/>
</dbReference>
<feature type="domain" description="Vta1/callose synthase N-terminal" evidence="10">
    <location>
        <begin position="14"/>
        <end position="154"/>
    </location>
</feature>
<dbReference type="PANTHER" id="PTHR46009:SF1">
    <property type="entry name" value="VACUOLAR PROTEIN SORTING-ASSOCIATED PROTEIN VTA1 HOMOLOG"/>
    <property type="match status" value="1"/>
</dbReference>
<evidence type="ECO:0000256" key="8">
    <source>
        <dbReference type="ARBA" id="ARBA00023136"/>
    </source>
</evidence>
<feature type="compositionally biased region" description="Polar residues" evidence="9">
    <location>
        <begin position="306"/>
        <end position="320"/>
    </location>
</feature>
<evidence type="ECO:0000256" key="2">
    <source>
        <dbReference type="ARBA" id="ARBA00004496"/>
    </source>
</evidence>
<dbReference type="InterPro" id="IPR023175">
    <property type="entry name" value="Vta1/CALS_N_sf"/>
</dbReference>
<dbReference type="EMBL" id="KV425887">
    <property type="protein sequence ID" value="KZW02553.1"/>
    <property type="molecule type" value="Genomic_DNA"/>
</dbReference>
<feature type="compositionally biased region" description="Pro residues" evidence="9">
    <location>
        <begin position="400"/>
        <end position="430"/>
    </location>
</feature>
<comment type="similarity">
    <text evidence="3">Belongs to the VTA1 family.</text>
</comment>
<dbReference type="Pfam" id="PF18097">
    <property type="entry name" value="Vta1_C"/>
    <property type="match status" value="1"/>
</dbReference>
<evidence type="ECO:0000256" key="4">
    <source>
        <dbReference type="ARBA" id="ARBA00022448"/>
    </source>
</evidence>
<dbReference type="InterPro" id="IPR041212">
    <property type="entry name" value="Vta1_C"/>
</dbReference>
<keyword evidence="6" id="KW-0967">Endosome</keyword>
<dbReference type="GO" id="GO:0032511">
    <property type="term" value="P:late endosome to vacuole transport via multivesicular body sorting pathway"/>
    <property type="evidence" value="ECO:0007669"/>
    <property type="project" value="InterPro"/>
</dbReference>
<accession>A0A165PR58</accession>
<dbReference type="GO" id="GO:0015031">
    <property type="term" value="P:protein transport"/>
    <property type="evidence" value="ECO:0007669"/>
    <property type="project" value="UniProtKB-KW"/>
</dbReference>
<evidence type="ECO:0000256" key="7">
    <source>
        <dbReference type="ARBA" id="ARBA00022927"/>
    </source>
</evidence>
<evidence type="ECO:0000256" key="5">
    <source>
        <dbReference type="ARBA" id="ARBA00022490"/>
    </source>
</evidence>
<feature type="compositionally biased region" description="Polar residues" evidence="9">
    <location>
        <begin position="215"/>
        <end position="225"/>
    </location>
</feature>
<comment type="subcellular location">
    <subcellularLocation>
        <location evidence="2">Cytoplasm</location>
    </subcellularLocation>
    <subcellularLocation>
        <location evidence="1">Endosome membrane</location>
        <topology evidence="1">Peripheral membrane protein</topology>
    </subcellularLocation>
</comment>
<feature type="domain" description="Vta1 C-terminal" evidence="11">
    <location>
        <begin position="456"/>
        <end position="490"/>
    </location>
</feature>
<evidence type="ECO:0000256" key="3">
    <source>
        <dbReference type="ARBA" id="ARBA00007895"/>
    </source>
</evidence>
<evidence type="ECO:0000259" key="10">
    <source>
        <dbReference type="Pfam" id="PF04652"/>
    </source>
</evidence>
<sequence length="491" mass="51997">MASTGNIPAELKTIVPYIQRANELKDRDPVMAYWCTYYAAKVGIGLKVRAKDGRAYLMGLMDSLEKMKGQLDDSDALGDIAGQAYIENFALRVFDVADGEDRSGKATKATAKKFSAAACFLEVLNVFDGIEQEFNDKIRYAKWRAGEISKAVREGRTPAPPPGAASPTIELDGMSEDTLVGPAPPASTVAFAQTEVHSPRPSPHGARNVPLPDSPRNNANASNDSIDLLRTPTKLSPHALAPEDRAITPGMWSTAATPGLDDRFAADHDHGRDGSPLDRRTGTSHVGHRPSMLGAHHPEPDEDAWSTASNNPMSRQNSWTVPEYDDGAPSENSSESSGTIAPPLPPPPPPFINAPSAPPAPKHVRFTPSVVGGSEASTSPPQSVIDLPSGSPPSVLNSFPGPPPSASAPPYASAPPVPPHFTPSAPPAPYPNAGTSRTSLAIPEQQQSPAMTPKFVATVQKHCKFAISALDYEDVETARKELRTALAMLGG</sequence>
<feature type="compositionally biased region" description="Pro residues" evidence="9">
    <location>
        <begin position="342"/>
        <end position="361"/>
    </location>
</feature>
<reference evidence="12 13" key="1">
    <citation type="journal article" date="2016" name="Mol. Biol. Evol.">
        <title>Comparative Genomics of Early-Diverging Mushroom-Forming Fungi Provides Insights into the Origins of Lignocellulose Decay Capabilities.</title>
        <authorList>
            <person name="Nagy L.G."/>
            <person name="Riley R."/>
            <person name="Tritt A."/>
            <person name="Adam C."/>
            <person name="Daum C."/>
            <person name="Floudas D."/>
            <person name="Sun H."/>
            <person name="Yadav J.S."/>
            <person name="Pangilinan J."/>
            <person name="Larsson K.H."/>
            <person name="Matsuura K."/>
            <person name="Barry K."/>
            <person name="Labutti K."/>
            <person name="Kuo R."/>
            <person name="Ohm R.A."/>
            <person name="Bhattacharya S.S."/>
            <person name="Shirouzu T."/>
            <person name="Yoshinaga Y."/>
            <person name="Martin F.M."/>
            <person name="Grigoriev I.V."/>
            <person name="Hibbett D.S."/>
        </authorList>
    </citation>
    <scope>NUCLEOTIDE SEQUENCE [LARGE SCALE GENOMIC DNA]</scope>
    <source>
        <strain evidence="12 13">HHB12029</strain>
    </source>
</reference>
<evidence type="ECO:0000256" key="1">
    <source>
        <dbReference type="ARBA" id="ARBA00004481"/>
    </source>
</evidence>
<feature type="region of interest" description="Disordered" evidence="9">
    <location>
        <begin position="152"/>
        <end position="449"/>
    </location>
</feature>
<keyword evidence="5" id="KW-0963">Cytoplasm</keyword>
<evidence type="ECO:0000256" key="9">
    <source>
        <dbReference type="SAM" id="MobiDB-lite"/>
    </source>
</evidence>
<dbReference type="GO" id="GO:0005771">
    <property type="term" value="C:multivesicular body"/>
    <property type="evidence" value="ECO:0007669"/>
    <property type="project" value="TreeGrafter"/>
</dbReference>
<dbReference type="Gene3D" id="1.20.5.420">
    <property type="entry name" value="Immunoglobulin FC, subunit C"/>
    <property type="match status" value="1"/>
</dbReference>
<feature type="compositionally biased region" description="Basic and acidic residues" evidence="9">
    <location>
        <begin position="260"/>
        <end position="281"/>
    </location>
</feature>
<feature type="compositionally biased region" description="Polar residues" evidence="9">
    <location>
        <begin position="434"/>
        <end position="449"/>
    </location>
</feature>
<dbReference type="Proteomes" id="UP000077266">
    <property type="component" value="Unassembled WGS sequence"/>
</dbReference>
<dbReference type="AlphaFoldDB" id="A0A165PR58"/>
<gene>
    <name evidence="12" type="ORF">EXIGLDRAFT_732818</name>
</gene>
<keyword evidence="7" id="KW-0653">Protein transport</keyword>
<evidence type="ECO:0000259" key="11">
    <source>
        <dbReference type="Pfam" id="PF18097"/>
    </source>
</evidence>
<keyword evidence="8" id="KW-0472">Membrane</keyword>
<keyword evidence="4" id="KW-0813">Transport</keyword>
<dbReference type="GO" id="GO:0010008">
    <property type="term" value="C:endosome membrane"/>
    <property type="evidence" value="ECO:0007669"/>
    <property type="project" value="UniProtKB-SubCell"/>
</dbReference>
<protein>
    <submittedName>
        <fullName evidence="12">DUF605-domain-containing protein</fullName>
    </submittedName>
</protein>
<name>A0A165PR58_EXIGL</name>
<dbReference type="Gene3D" id="1.25.40.270">
    <property type="entry name" value="Vacuolar protein sorting-associated protein vta1"/>
    <property type="match status" value="1"/>
</dbReference>
<evidence type="ECO:0000256" key="6">
    <source>
        <dbReference type="ARBA" id="ARBA00022753"/>
    </source>
</evidence>
<evidence type="ECO:0000313" key="13">
    <source>
        <dbReference type="Proteomes" id="UP000077266"/>
    </source>
</evidence>
<evidence type="ECO:0000313" key="12">
    <source>
        <dbReference type="EMBL" id="KZW02553.1"/>
    </source>
</evidence>
<keyword evidence="13" id="KW-1185">Reference proteome</keyword>
<dbReference type="STRING" id="1314781.A0A165PR58"/>
<dbReference type="InterPro" id="IPR044538">
    <property type="entry name" value="Vta1-like"/>
</dbReference>
<dbReference type="FunCoup" id="A0A165PR58">
    <property type="interactions" value="397"/>
</dbReference>